<evidence type="ECO:0000313" key="1">
    <source>
        <dbReference type="EMBL" id="KAF8904710.1"/>
    </source>
</evidence>
<dbReference type="Proteomes" id="UP000724874">
    <property type="component" value="Unassembled WGS sequence"/>
</dbReference>
<comment type="caution">
    <text evidence="1">The sequence shown here is derived from an EMBL/GenBank/DDBJ whole genome shotgun (WGS) entry which is preliminary data.</text>
</comment>
<organism evidence="1 2">
    <name type="scientific">Gymnopilus junonius</name>
    <name type="common">Spectacular rustgill mushroom</name>
    <name type="synonym">Gymnopilus spectabilis subsp. junonius</name>
    <dbReference type="NCBI Taxonomy" id="109634"/>
    <lineage>
        <taxon>Eukaryota</taxon>
        <taxon>Fungi</taxon>
        <taxon>Dikarya</taxon>
        <taxon>Basidiomycota</taxon>
        <taxon>Agaricomycotina</taxon>
        <taxon>Agaricomycetes</taxon>
        <taxon>Agaricomycetidae</taxon>
        <taxon>Agaricales</taxon>
        <taxon>Agaricineae</taxon>
        <taxon>Hymenogastraceae</taxon>
        <taxon>Gymnopilus</taxon>
    </lineage>
</organism>
<gene>
    <name evidence="1" type="ORF">CPB84DRAFT_1745734</name>
</gene>
<sequence length="244" mass="26666">MTDQATLQSQFRNAGHFNGEANQPVLRVEGFGLCPDAIDAPDYLYDMEIGQVTPDAVRASSCAERTRTRSCFQVIAPALRKCIANLGGKTLSTGISLVNVRAYTKMVVNWLNMRTPWAAAKIVMDSEDVPRIVIEKIGPTNLIPSRSTTPSSTYSLPSSRTKSTDYGIYFRRMALSEAGSDSPEGLNRPIVGVHHEASEVEVTPALPINIDEQCSRPNSPVSILRPLRPEVQIIKVSRPNSVAL</sequence>
<name>A0A9P5NQ13_GYMJU</name>
<keyword evidence="2" id="KW-1185">Reference proteome</keyword>
<evidence type="ECO:0000313" key="2">
    <source>
        <dbReference type="Proteomes" id="UP000724874"/>
    </source>
</evidence>
<proteinExistence type="predicted"/>
<reference evidence="1" key="1">
    <citation type="submission" date="2020-11" db="EMBL/GenBank/DDBJ databases">
        <authorList>
            <consortium name="DOE Joint Genome Institute"/>
            <person name="Ahrendt S."/>
            <person name="Riley R."/>
            <person name="Andreopoulos W."/>
            <person name="LaButti K."/>
            <person name="Pangilinan J."/>
            <person name="Ruiz-duenas F.J."/>
            <person name="Barrasa J.M."/>
            <person name="Sanchez-Garcia M."/>
            <person name="Camarero S."/>
            <person name="Miyauchi S."/>
            <person name="Serrano A."/>
            <person name="Linde D."/>
            <person name="Babiker R."/>
            <person name="Drula E."/>
            <person name="Ayuso-Fernandez I."/>
            <person name="Pacheco R."/>
            <person name="Padilla G."/>
            <person name="Ferreira P."/>
            <person name="Barriuso J."/>
            <person name="Kellner H."/>
            <person name="Castanera R."/>
            <person name="Alfaro M."/>
            <person name="Ramirez L."/>
            <person name="Pisabarro A.G."/>
            <person name="Kuo A."/>
            <person name="Tritt A."/>
            <person name="Lipzen A."/>
            <person name="He G."/>
            <person name="Yan M."/>
            <person name="Ng V."/>
            <person name="Cullen D."/>
            <person name="Martin F."/>
            <person name="Rosso M.-N."/>
            <person name="Henrissat B."/>
            <person name="Hibbett D."/>
            <person name="Martinez A.T."/>
            <person name="Grigoriev I.V."/>
        </authorList>
    </citation>
    <scope>NUCLEOTIDE SEQUENCE</scope>
    <source>
        <strain evidence="1">AH 44721</strain>
    </source>
</reference>
<protein>
    <submittedName>
        <fullName evidence="1">Uncharacterized protein</fullName>
    </submittedName>
</protein>
<accession>A0A9P5NQ13</accession>
<dbReference type="AlphaFoldDB" id="A0A9P5NQ13"/>
<dbReference type="EMBL" id="JADNYJ010000025">
    <property type="protein sequence ID" value="KAF8904710.1"/>
    <property type="molecule type" value="Genomic_DNA"/>
</dbReference>